<dbReference type="Proteomes" id="UP001152531">
    <property type="component" value="Unassembled WGS sequence"/>
</dbReference>
<accession>A0ACA9YFM3</accession>
<proteinExistence type="predicted"/>
<protein>
    <submittedName>
        <fullName evidence="1">Pre-mRNA-splicing factor Cwc26p</fullName>
    </submittedName>
</protein>
<evidence type="ECO:0000313" key="1">
    <source>
        <dbReference type="EMBL" id="CAH6723561.1"/>
    </source>
</evidence>
<comment type="caution">
    <text evidence="1">The sequence shown here is derived from an EMBL/GenBank/DDBJ whole genome shotgun (WGS) entry which is preliminary data.</text>
</comment>
<organism evidence="1 2">
    <name type="scientific">[Candida] jaroonii</name>
    <dbReference type="NCBI Taxonomy" id="467808"/>
    <lineage>
        <taxon>Eukaryota</taxon>
        <taxon>Fungi</taxon>
        <taxon>Dikarya</taxon>
        <taxon>Ascomycota</taxon>
        <taxon>Saccharomycotina</taxon>
        <taxon>Pichiomycetes</taxon>
        <taxon>Debaryomycetaceae</taxon>
        <taxon>Yamadazyma</taxon>
    </lineage>
</organism>
<name>A0ACA9YFM3_9ASCO</name>
<reference evidence="1" key="1">
    <citation type="submission" date="2022-06" db="EMBL/GenBank/DDBJ databases">
        <authorList>
            <person name="Legras J.-L."/>
            <person name="Devillers H."/>
            <person name="Grondin C."/>
        </authorList>
    </citation>
    <scope>NUCLEOTIDE SEQUENCE</scope>
    <source>
        <strain evidence="1">CLIB 1444</strain>
    </source>
</reference>
<sequence length="189" mass="21566">MKDLSNYSSKKKKSKKKSNLVVDEAKIEDGGEFIDKISVVEKAKVKTIDKVQKPQVGDANPSQTVYRDLTGRIIDINKVKVPEKNKVVINIESEIQAPKSFTVSEKDEEYQKYRKNTNLIDDPLRSNNTTRPLDYNKGVNLPNRFGIKAGILWDGIDRSNGFEILALRSQNETKSKKKVVEDYELDYDI</sequence>
<keyword evidence="2" id="KW-1185">Reference proteome</keyword>
<dbReference type="EMBL" id="CALSDN010000016">
    <property type="protein sequence ID" value="CAH6723561.1"/>
    <property type="molecule type" value="Genomic_DNA"/>
</dbReference>
<evidence type="ECO:0000313" key="2">
    <source>
        <dbReference type="Proteomes" id="UP001152531"/>
    </source>
</evidence>
<gene>
    <name evidence="1" type="ORF">CLIB1444_16S01552</name>
</gene>